<dbReference type="InterPro" id="IPR029016">
    <property type="entry name" value="GAF-like_dom_sf"/>
</dbReference>
<evidence type="ECO:0000259" key="1">
    <source>
        <dbReference type="Pfam" id="PF13185"/>
    </source>
</evidence>
<dbReference type="EMBL" id="LMWP01000064">
    <property type="protein sequence ID" value="KUN16077.1"/>
    <property type="molecule type" value="Genomic_DNA"/>
</dbReference>
<sequence length="141" mass="15070">MLDESTHTWLRGLLDRHTAVAGTVHVVREDLLHIAAAHNIPPRVQEVTARIPLGKGMAGLAWERDRPVQTCNLREDDSGAVEPGARAVDGKAAVALPVHDDDGTVRAVVGLAWLDERELIDGELASIAEDATSLPVTVPPV</sequence>
<organism evidence="2 3">
    <name type="scientific">Streptomyces corchorusii</name>
    <name type="common">Streptomyces chibaensis</name>
    <dbReference type="NCBI Taxonomy" id="1903"/>
    <lineage>
        <taxon>Bacteria</taxon>
        <taxon>Bacillati</taxon>
        <taxon>Actinomycetota</taxon>
        <taxon>Actinomycetes</taxon>
        <taxon>Kitasatosporales</taxon>
        <taxon>Streptomycetaceae</taxon>
        <taxon>Streptomyces</taxon>
    </lineage>
</organism>
<proteinExistence type="predicted"/>
<evidence type="ECO:0000313" key="3">
    <source>
        <dbReference type="Proteomes" id="UP000053398"/>
    </source>
</evidence>
<reference evidence="2 3" key="1">
    <citation type="submission" date="2015-10" db="EMBL/GenBank/DDBJ databases">
        <title>Draft genome sequence of Streptomyces corchorusii DSM 40340, type strain for the species Streptomyces corchorusii.</title>
        <authorList>
            <person name="Ruckert C."/>
            <person name="Winkler A."/>
            <person name="Kalinowski J."/>
            <person name="Kampfer P."/>
            <person name="Glaeser S."/>
        </authorList>
    </citation>
    <scope>NUCLEOTIDE SEQUENCE [LARGE SCALE GENOMIC DNA]</scope>
    <source>
        <strain evidence="2 3">DSM 40340</strain>
    </source>
</reference>
<accession>A0A124HJC6</accession>
<keyword evidence="3" id="KW-1185">Reference proteome</keyword>
<comment type="caution">
    <text evidence="2">The sequence shown here is derived from an EMBL/GenBank/DDBJ whole genome shotgun (WGS) entry which is preliminary data.</text>
</comment>
<dbReference type="RefSeq" id="WP_059266875.1">
    <property type="nucleotide sequence ID" value="NZ_KQ948376.1"/>
</dbReference>
<protein>
    <recommendedName>
        <fullName evidence="1">GAF domain-containing protein</fullName>
    </recommendedName>
</protein>
<dbReference type="SUPFAM" id="SSF55781">
    <property type="entry name" value="GAF domain-like"/>
    <property type="match status" value="1"/>
</dbReference>
<dbReference type="Gene3D" id="3.30.450.40">
    <property type="match status" value="1"/>
</dbReference>
<feature type="domain" description="GAF" evidence="1">
    <location>
        <begin position="18"/>
        <end position="122"/>
    </location>
</feature>
<dbReference type="Proteomes" id="UP000053398">
    <property type="component" value="Unassembled WGS sequence"/>
</dbReference>
<dbReference type="AlphaFoldDB" id="A0A124HJC6"/>
<dbReference type="Pfam" id="PF13185">
    <property type="entry name" value="GAF_2"/>
    <property type="match status" value="1"/>
</dbReference>
<name>A0A124HJC6_STRCK</name>
<gene>
    <name evidence="2" type="ORF">AQJ11_41425</name>
</gene>
<evidence type="ECO:0000313" key="2">
    <source>
        <dbReference type="EMBL" id="KUN16077.1"/>
    </source>
</evidence>
<dbReference type="InterPro" id="IPR003018">
    <property type="entry name" value="GAF"/>
</dbReference>